<proteinExistence type="predicted"/>
<sequence length="189" mass="21002">MPDTSGTLLRGAQMRILRGRTGSSFLPGTKTKLMRSATTAPIRITAVERPVNVCKLNFCPSFFLKNYFPAEHDRYSSSIREGGQGAKDEAIMIEFVQLLVLVLAVCHMVKPRSKTGTSSIVCQANSTWSQARNCVVISSFHTRRSMPVLPERSGKEFRWRSMLASFNSIRKGMSTVVRALEAKTIKSVV</sequence>
<dbReference type="OrthoDB" id="377733at2759"/>
<dbReference type="Proteomes" id="UP000294933">
    <property type="component" value="Unassembled WGS sequence"/>
</dbReference>
<dbReference type="EMBL" id="ML170156">
    <property type="protein sequence ID" value="TDL30203.1"/>
    <property type="molecule type" value="Genomic_DNA"/>
</dbReference>
<keyword evidence="2" id="KW-1185">Reference proteome</keyword>
<name>A0A4R5XGD8_9AGAM</name>
<protein>
    <submittedName>
        <fullName evidence="1">Uncharacterized protein</fullName>
    </submittedName>
</protein>
<evidence type="ECO:0000313" key="2">
    <source>
        <dbReference type="Proteomes" id="UP000294933"/>
    </source>
</evidence>
<organism evidence="1 2">
    <name type="scientific">Rickenella mellea</name>
    <dbReference type="NCBI Taxonomy" id="50990"/>
    <lineage>
        <taxon>Eukaryota</taxon>
        <taxon>Fungi</taxon>
        <taxon>Dikarya</taxon>
        <taxon>Basidiomycota</taxon>
        <taxon>Agaricomycotina</taxon>
        <taxon>Agaricomycetes</taxon>
        <taxon>Hymenochaetales</taxon>
        <taxon>Rickenellaceae</taxon>
        <taxon>Rickenella</taxon>
    </lineage>
</organism>
<gene>
    <name evidence="1" type="ORF">BD410DRAFT_834376</name>
</gene>
<reference evidence="1 2" key="1">
    <citation type="submission" date="2018-06" db="EMBL/GenBank/DDBJ databases">
        <title>A transcriptomic atlas of mushroom development highlights an independent origin of complex multicellularity.</title>
        <authorList>
            <consortium name="DOE Joint Genome Institute"/>
            <person name="Krizsan K."/>
            <person name="Almasi E."/>
            <person name="Merenyi Z."/>
            <person name="Sahu N."/>
            <person name="Viragh M."/>
            <person name="Koszo T."/>
            <person name="Mondo S."/>
            <person name="Kiss B."/>
            <person name="Balint B."/>
            <person name="Kues U."/>
            <person name="Barry K."/>
            <person name="Hegedus J.C."/>
            <person name="Henrissat B."/>
            <person name="Johnson J."/>
            <person name="Lipzen A."/>
            <person name="Ohm R."/>
            <person name="Nagy I."/>
            <person name="Pangilinan J."/>
            <person name="Yan J."/>
            <person name="Xiong Y."/>
            <person name="Grigoriev I.V."/>
            <person name="Hibbett D.S."/>
            <person name="Nagy L.G."/>
        </authorList>
    </citation>
    <scope>NUCLEOTIDE SEQUENCE [LARGE SCALE GENOMIC DNA]</scope>
    <source>
        <strain evidence="1 2">SZMC22713</strain>
    </source>
</reference>
<accession>A0A4R5XGD8</accession>
<evidence type="ECO:0000313" key="1">
    <source>
        <dbReference type="EMBL" id="TDL30203.1"/>
    </source>
</evidence>
<dbReference type="AlphaFoldDB" id="A0A4R5XGD8"/>
<dbReference type="VEuPathDB" id="FungiDB:BD410DRAFT_834376"/>